<protein>
    <submittedName>
        <fullName evidence="2">DUF559 domain-containing protein</fullName>
    </submittedName>
</protein>
<name>A0A5C4VUS5_9ACTN</name>
<gene>
    <name evidence="2" type="ORF">FHP29_12330</name>
</gene>
<dbReference type="EMBL" id="VDMP01000024">
    <property type="protein sequence ID" value="TNM39650.1"/>
    <property type="molecule type" value="Genomic_DNA"/>
</dbReference>
<feature type="domain" description="DUF559" evidence="1">
    <location>
        <begin position="227"/>
        <end position="275"/>
    </location>
</feature>
<dbReference type="InterPro" id="IPR011335">
    <property type="entry name" value="Restrct_endonuc-II-like"/>
</dbReference>
<keyword evidence="3" id="KW-1185">Reference proteome</keyword>
<evidence type="ECO:0000313" key="3">
    <source>
        <dbReference type="Proteomes" id="UP000313231"/>
    </source>
</evidence>
<dbReference type="OrthoDB" id="5517693at2"/>
<dbReference type="Gene3D" id="3.40.960.10">
    <property type="entry name" value="VSR Endonuclease"/>
    <property type="match status" value="1"/>
</dbReference>
<evidence type="ECO:0000259" key="1">
    <source>
        <dbReference type="Pfam" id="PF04480"/>
    </source>
</evidence>
<dbReference type="Pfam" id="PF04480">
    <property type="entry name" value="DUF559"/>
    <property type="match status" value="1"/>
</dbReference>
<accession>A0A5C4VUS5</accession>
<evidence type="ECO:0000313" key="2">
    <source>
        <dbReference type="EMBL" id="TNM39650.1"/>
    </source>
</evidence>
<reference evidence="2 3" key="1">
    <citation type="journal article" date="2016" name="Int. J. Syst. Evol. Microbiol.">
        <title>Nocardioides albidus sp. nov., an actinobacterium isolated from garden soil.</title>
        <authorList>
            <person name="Singh H."/>
            <person name="Du J."/>
            <person name="Trinh H."/>
            <person name="Won K."/>
            <person name="Yang J.E."/>
            <person name="Yin C."/>
            <person name="Kook M."/>
            <person name="Yi T.H."/>
        </authorList>
    </citation>
    <scope>NUCLEOTIDE SEQUENCE [LARGE SCALE GENOMIC DNA]</scope>
    <source>
        <strain evidence="2 3">CCTCC AB 2015297</strain>
    </source>
</reference>
<dbReference type="InterPro" id="IPR007569">
    <property type="entry name" value="DUF559"/>
</dbReference>
<proteinExistence type="predicted"/>
<organism evidence="2 3">
    <name type="scientific">Nocardioides albidus</name>
    <dbReference type="NCBI Taxonomy" id="1517589"/>
    <lineage>
        <taxon>Bacteria</taxon>
        <taxon>Bacillati</taxon>
        <taxon>Actinomycetota</taxon>
        <taxon>Actinomycetes</taxon>
        <taxon>Propionibacteriales</taxon>
        <taxon>Nocardioidaceae</taxon>
        <taxon>Nocardioides</taxon>
    </lineage>
</organism>
<dbReference type="SUPFAM" id="SSF52980">
    <property type="entry name" value="Restriction endonuclease-like"/>
    <property type="match status" value="1"/>
</dbReference>
<comment type="caution">
    <text evidence="2">The sequence shown here is derived from an EMBL/GenBank/DDBJ whole genome shotgun (WGS) entry which is preliminary data.</text>
</comment>
<dbReference type="RefSeq" id="WP_139623140.1">
    <property type="nucleotide sequence ID" value="NZ_VDMP01000024.1"/>
</dbReference>
<sequence>MDIDLYPTRPFHVREATELGLTRTQIWRAAAAGLLVRIGAGTYRRIDTPDSVSLRVHSLRCSVAAHQIVVDRTAAWVHGVDVHTFAEHDAIAAVETCSLRGRHATRRRELSGRQRDLLPTDIVEIEGVRVTSPLRTALDLGCNLQRREAYAAMCLLARHHGFTSIDLLRQEPRFRRRRGVVQCRPLAALVDPRVESHREAWVLLEILDEGLPKPEPQWWIEIDGVPTYRLDFAYPAARVCVEYDGEEFHDLLEEQREYDAERRRWLRDHGWVVIVVKRGDFTGAARTRWIRDLEEALAPSYSNRRWSKW</sequence>
<dbReference type="Proteomes" id="UP000313231">
    <property type="component" value="Unassembled WGS sequence"/>
</dbReference>
<dbReference type="AlphaFoldDB" id="A0A5C4VUS5"/>